<dbReference type="AlphaFoldDB" id="A0A4Q9KRI3"/>
<dbReference type="VEuPathDB" id="MicrosporidiaDB:CWI39_3450p0010"/>
<proteinExistence type="predicted"/>
<protein>
    <submittedName>
        <fullName evidence="1">Uncharacterized protein</fullName>
    </submittedName>
</protein>
<reference evidence="1 2" key="1">
    <citation type="submission" date="2017-12" db="EMBL/GenBank/DDBJ databases">
        <authorList>
            <person name="Pombert J.-F."/>
            <person name="Haag K.L."/>
            <person name="Ebert D."/>
        </authorList>
    </citation>
    <scope>NUCLEOTIDE SEQUENCE [LARGE SCALE GENOMIC DNA]</scope>
    <source>
        <strain evidence="1">IL-BN-2</strain>
    </source>
</reference>
<sequence>MRDAREFNSFYQKMRKGAGLSLQDNVFLTINGSDDLVELCNKFYDFKICEERGGEVVGRDKYKYKDKDVSITLRREDYSRNKDKDVSITLRRGNDL</sequence>
<dbReference type="VEuPathDB" id="MicrosporidiaDB:CWI36_1820p0010"/>
<dbReference type="EMBL" id="PIXR01003450">
    <property type="protein sequence ID" value="TBT96740.1"/>
    <property type="molecule type" value="Genomic_DNA"/>
</dbReference>
<organism evidence="1 2">
    <name type="scientific">Hamiltosporidium magnivora</name>
    <dbReference type="NCBI Taxonomy" id="148818"/>
    <lineage>
        <taxon>Eukaryota</taxon>
        <taxon>Fungi</taxon>
        <taxon>Fungi incertae sedis</taxon>
        <taxon>Microsporidia</taxon>
        <taxon>Dubosqiidae</taxon>
        <taxon>Hamiltosporidium</taxon>
    </lineage>
</organism>
<name>A0A4Q9KRI3_9MICR</name>
<dbReference type="Proteomes" id="UP000293045">
    <property type="component" value="Unassembled WGS sequence"/>
</dbReference>
<gene>
    <name evidence="1" type="ORF">CWI39_3450p0010</name>
</gene>
<evidence type="ECO:0000313" key="1">
    <source>
        <dbReference type="EMBL" id="TBT96740.1"/>
    </source>
</evidence>
<evidence type="ECO:0000313" key="2">
    <source>
        <dbReference type="Proteomes" id="UP000293045"/>
    </source>
</evidence>
<comment type="caution">
    <text evidence="1">The sequence shown here is derived from an EMBL/GenBank/DDBJ whole genome shotgun (WGS) entry which is preliminary data.</text>
</comment>
<accession>A0A4Q9KRI3</accession>